<name>A0ABS1V5N2_9PROT</name>
<dbReference type="PANTHER" id="PTHR42928">
    <property type="entry name" value="TRICARBOXYLATE-BINDING PROTEIN"/>
    <property type="match status" value="1"/>
</dbReference>
<dbReference type="Gene3D" id="3.40.190.150">
    <property type="entry name" value="Bordetella uptake gene, domain 1"/>
    <property type="match status" value="1"/>
</dbReference>
<accession>A0ABS1V5N2</accession>
<organism evidence="2 3">
    <name type="scientific">Belnapia mucosa</name>
    <dbReference type="NCBI Taxonomy" id="2804532"/>
    <lineage>
        <taxon>Bacteria</taxon>
        <taxon>Pseudomonadati</taxon>
        <taxon>Pseudomonadota</taxon>
        <taxon>Alphaproteobacteria</taxon>
        <taxon>Acetobacterales</taxon>
        <taxon>Roseomonadaceae</taxon>
        <taxon>Belnapia</taxon>
    </lineage>
</organism>
<dbReference type="InterPro" id="IPR042100">
    <property type="entry name" value="Bug_dom1"/>
</dbReference>
<dbReference type="Pfam" id="PF03401">
    <property type="entry name" value="TctC"/>
    <property type="match status" value="1"/>
</dbReference>
<dbReference type="InterPro" id="IPR005064">
    <property type="entry name" value="BUG"/>
</dbReference>
<gene>
    <name evidence="2" type="ORF">JMJ55_16820</name>
</gene>
<protein>
    <submittedName>
        <fullName evidence="2">Tripartite tricarboxylate transporter substrate binding protein</fullName>
    </submittedName>
</protein>
<dbReference type="PIRSF" id="PIRSF017082">
    <property type="entry name" value="YflP"/>
    <property type="match status" value="1"/>
</dbReference>
<sequence length="335" mass="35290">MPARPGLFRRVLWRALLLLGLPALAAPLRAQEFPAPGRPITLIGGFAAGTPGDVYLRLIAPLLSARLGVPVVVEARVGATGNLAMEALARSAPDGHTVGLVSSGQLTINPAIFPRMPVDTVADLVPVMTLFDAPNVLAVSTVQRPQYTDCRALMAAIRARPGQLNYASSGSGASTHLAAAQFLAATGLDIQHVPYRGGPAAMIGLYQGDAEFFFYQSGPVLEDWRAGRVRLLGITSASRASAIPDLPTIAEACDLPGFQSSVWWGIALPQRTPEPVIARLRAEIGAVTGTPEIRDRILGMGFTPMPGGAEEMRAAIARDLPRWAAVVKASGARLE</sequence>
<dbReference type="EMBL" id="JAEUXJ010000007">
    <property type="protein sequence ID" value="MBL6457001.1"/>
    <property type="molecule type" value="Genomic_DNA"/>
</dbReference>
<keyword evidence="3" id="KW-1185">Reference proteome</keyword>
<proteinExistence type="inferred from homology"/>
<evidence type="ECO:0000313" key="2">
    <source>
        <dbReference type="EMBL" id="MBL6457001.1"/>
    </source>
</evidence>
<dbReference type="PANTHER" id="PTHR42928:SF5">
    <property type="entry name" value="BLR1237 PROTEIN"/>
    <property type="match status" value="1"/>
</dbReference>
<comment type="similarity">
    <text evidence="1">Belongs to the UPF0065 (bug) family.</text>
</comment>
<evidence type="ECO:0000256" key="1">
    <source>
        <dbReference type="ARBA" id="ARBA00006987"/>
    </source>
</evidence>
<dbReference type="Proteomes" id="UP000606490">
    <property type="component" value="Unassembled WGS sequence"/>
</dbReference>
<comment type="caution">
    <text evidence="2">The sequence shown here is derived from an EMBL/GenBank/DDBJ whole genome shotgun (WGS) entry which is preliminary data.</text>
</comment>
<evidence type="ECO:0000313" key="3">
    <source>
        <dbReference type="Proteomes" id="UP000606490"/>
    </source>
</evidence>
<reference evidence="2 3" key="1">
    <citation type="submission" date="2021-01" db="EMBL/GenBank/DDBJ databases">
        <title>Belnapia mucosa sp. nov. and Belnapia arida sp. nov., isolated from the Tabernas Desert (Almeria, Spain).</title>
        <authorList>
            <person name="Molina-Menor E."/>
            <person name="Vidal-Verdu A."/>
            <person name="Calonge A."/>
            <person name="Satari L."/>
            <person name="Pereto Magraner J."/>
            <person name="Porcar Miralles M."/>
        </authorList>
    </citation>
    <scope>NUCLEOTIDE SEQUENCE [LARGE SCALE GENOMIC DNA]</scope>
    <source>
        <strain evidence="2 3">T6</strain>
    </source>
</reference>
<dbReference type="Gene3D" id="3.40.190.10">
    <property type="entry name" value="Periplasmic binding protein-like II"/>
    <property type="match status" value="1"/>
</dbReference>